<feature type="compositionally biased region" description="Low complexity" evidence="1">
    <location>
        <begin position="186"/>
        <end position="196"/>
    </location>
</feature>
<dbReference type="AlphaFoldDB" id="A0A1B1K5G6"/>
<name>A0A1B1K5G6_RHOOP</name>
<dbReference type="Gene3D" id="3.10.450.50">
    <property type="match status" value="1"/>
</dbReference>
<protein>
    <submittedName>
        <fullName evidence="2">Uncharacterized protein</fullName>
    </submittedName>
</protein>
<feature type="compositionally biased region" description="Low complexity" evidence="1">
    <location>
        <begin position="152"/>
        <end position="166"/>
    </location>
</feature>
<sequence length="196" mass="21076">MVEIPVSPTSFTEFGLVPLLRGSKLGNVKAPIADLEDFAALEPFFRIIEQGLDGLDEPGHFFDLLAEDITVDYVIAVPGYPRHIEGRSAVAELYRPYGTTIVLDRCFDLTVHHDTTTGVVVLEYASEGHAVGIDTPTDTSPYSHSATAKSRTGGTTSTPPLYSTPSAGHHTDRPPGHLQTPPPHPHLATAPELDLS</sequence>
<gene>
    <name evidence="2" type="ORF">R1CP_15845</name>
</gene>
<dbReference type="Proteomes" id="UP000186108">
    <property type="component" value="Chromosome"/>
</dbReference>
<organism evidence="2 3">
    <name type="scientific">Rhodococcus opacus</name>
    <name type="common">Nocardia opaca</name>
    <dbReference type="NCBI Taxonomy" id="37919"/>
    <lineage>
        <taxon>Bacteria</taxon>
        <taxon>Bacillati</taxon>
        <taxon>Actinomycetota</taxon>
        <taxon>Actinomycetes</taxon>
        <taxon>Mycobacteriales</taxon>
        <taxon>Nocardiaceae</taxon>
        <taxon>Rhodococcus</taxon>
    </lineage>
</organism>
<reference evidence="2 3" key="1">
    <citation type="submission" date="2014-07" db="EMBL/GenBank/DDBJ databases">
        <authorList>
            <person name="Zhang J.E."/>
            <person name="Yang H."/>
            <person name="Guo J."/>
            <person name="Deng Z."/>
            <person name="Luo H."/>
            <person name="Luo M."/>
            <person name="Zhao B."/>
        </authorList>
    </citation>
    <scope>NUCLEOTIDE SEQUENCE [LARGE SCALE GENOMIC DNA]</scope>
    <source>
        <strain evidence="2 3">1CP</strain>
    </source>
</reference>
<proteinExistence type="predicted"/>
<dbReference type="PATRIC" id="fig|37919.13.peg.3260"/>
<dbReference type="SUPFAM" id="SSF54427">
    <property type="entry name" value="NTF2-like"/>
    <property type="match status" value="1"/>
</dbReference>
<feature type="region of interest" description="Disordered" evidence="1">
    <location>
        <begin position="132"/>
        <end position="196"/>
    </location>
</feature>
<dbReference type="InterPro" id="IPR032710">
    <property type="entry name" value="NTF2-like_dom_sf"/>
</dbReference>
<evidence type="ECO:0000256" key="1">
    <source>
        <dbReference type="SAM" id="MobiDB-lite"/>
    </source>
</evidence>
<dbReference type="EMBL" id="CP009111">
    <property type="protein sequence ID" value="ANS27860.1"/>
    <property type="molecule type" value="Genomic_DNA"/>
</dbReference>
<evidence type="ECO:0000313" key="2">
    <source>
        <dbReference type="EMBL" id="ANS27860.1"/>
    </source>
</evidence>
<accession>A0A1B1K5G6</accession>
<feature type="compositionally biased region" description="Polar residues" evidence="1">
    <location>
        <begin position="136"/>
        <end position="150"/>
    </location>
</feature>
<evidence type="ECO:0000313" key="3">
    <source>
        <dbReference type="Proteomes" id="UP000186108"/>
    </source>
</evidence>